<dbReference type="Proteomes" id="UP001138500">
    <property type="component" value="Unassembled WGS sequence"/>
</dbReference>
<keyword evidence="2" id="KW-1185">Reference proteome</keyword>
<protein>
    <submittedName>
        <fullName evidence="1">Uncharacterized protein</fullName>
    </submittedName>
</protein>
<reference evidence="1 2" key="2">
    <citation type="journal article" date="2021" name="Curr. Genet.">
        <title>Genetic response to nitrogen starvation in the aggressive Eucalyptus foliar pathogen Teratosphaeria destructans.</title>
        <authorList>
            <person name="Havenga M."/>
            <person name="Wingfield B.D."/>
            <person name="Wingfield M.J."/>
            <person name="Dreyer L.L."/>
            <person name="Roets F."/>
            <person name="Aylward J."/>
        </authorList>
    </citation>
    <scope>NUCLEOTIDE SEQUENCE [LARGE SCALE GENOMIC DNA]</scope>
    <source>
        <strain evidence="1">CMW44962</strain>
    </source>
</reference>
<sequence length="59" mass="6489">MSAICLELKLFKPATLERSPDEVNVAFLIPQVILSGMTLTPKGPVQLSKLAITRNHEDL</sequence>
<proteinExistence type="predicted"/>
<reference evidence="1 2" key="1">
    <citation type="journal article" date="2018" name="IMA Fungus">
        <title>IMA Genome-F 10: Nine draft genome sequences of Claviceps purpurea s.lat., including C. arundinis, C. humidiphila, and C. cf. spartinae, pseudomolecules for the pitch canker pathogen Fusarium circinatum, draft genome of Davidsoniella eucalypti, Grosmannia galeiformis, Quambalaria eucalypti, and Teratosphaeria destructans.</title>
        <authorList>
            <person name="Wingfield B.D."/>
            <person name="Liu M."/>
            <person name="Nguyen H.D."/>
            <person name="Lane F.A."/>
            <person name="Morgan S.W."/>
            <person name="De Vos L."/>
            <person name="Wilken P.M."/>
            <person name="Duong T.A."/>
            <person name="Aylward J."/>
            <person name="Coetzee M.P."/>
            <person name="Dadej K."/>
            <person name="De Beer Z.W."/>
            <person name="Findlay W."/>
            <person name="Havenga M."/>
            <person name="Kolarik M."/>
            <person name="Menzies J.G."/>
            <person name="Naidoo K."/>
            <person name="Pochopski O."/>
            <person name="Shoukouhi P."/>
            <person name="Santana Q.C."/>
            <person name="Seifert K.A."/>
            <person name="Soal N."/>
            <person name="Steenkamp E.T."/>
            <person name="Tatham C.T."/>
            <person name="van der Nest M.A."/>
            <person name="Wingfield M.J."/>
        </authorList>
    </citation>
    <scope>NUCLEOTIDE SEQUENCE [LARGE SCALE GENOMIC DNA]</scope>
    <source>
        <strain evidence="1">CMW44962</strain>
    </source>
</reference>
<comment type="caution">
    <text evidence="1">The sequence shown here is derived from an EMBL/GenBank/DDBJ whole genome shotgun (WGS) entry which is preliminary data.</text>
</comment>
<dbReference type="EMBL" id="RIBY02001113">
    <property type="protein sequence ID" value="KAH9832386.1"/>
    <property type="molecule type" value="Genomic_DNA"/>
</dbReference>
<evidence type="ECO:0000313" key="1">
    <source>
        <dbReference type="EMBL" id="KAH9832386.1"/>
    </source>
</evidence>
<organism evidence="1 2">
    <name type="scientific">Teratosphaeria destructans</name>
    <dbReference type="NCBI Taxonomy" id="418781"/>
    <lineage>
        <taxon>Eukaryota</taxon>
        <taxon>Fungi</taxon>
        <taxon>Dikarya</taxon>
        <taxon>Ascomycota</taxon>
        <taxon>Pezizomycotina</taxon>
        <taxon>Dothideomycetes</taxon>
        <taxon>Dothideomycetidae</taxon>
        <taxon>Mycosphaerellales</taxon>
        <taxon>Teratosphaeriaceae</taxon>
        <taxon>Teratosphaeria</taxon>
    </lineage>
</organism>
<dbReference type="AlphaFoldDB" id="A0A9W7W3S7"/>
<accession>A0A9W7W3S7</accession>
<gene>
    <name evidence="1" type="ORF">Tdes44962_MAKER02049</name>
</gene>
<evidence type="ECO:0000313" key="2">
    <source>
        <dbReference type="Proteomes" id="UP001138500"/>
    </source>
</evidence>
<name>A0A9W7W3S7_9PEZI</name>